<reference evidence="1 2" key="1">
    <citation type="journal article" date="2019" name="Nat. Ecol. Evol.">
        <title>Megaphylogeny resolves global patterns of mushroom evolution.</title>
        <authorList>
            <person name="Varga T."/>
            <person name="Krizsan K."/>
            <person name="Foldi C."/>
            <person name="Dima B."/>
            <person name="Sanchez-Garcia M."/>
            <person name="Sanchez-Ramirez S."/>
            <person name="Szollosi G.J."/>
            <person name="Szarkandi J.G."/>
            <person name="Papp V."/>
            <person name="Albert L."/>
            <person name="Andreopoulos W."/>
            <person name="Angelini C."/>
            <person name="Antonin V."/>
            <person name="Barry K.W."/>
            <person name="Bougher N.L."/>
            <person name="Buchanan P."/>
            <person name="Buyck B."/>
            <person name="Bense V."/>
            <person name="Catcheside P."/>
            <person name="Chovatia M."/>
            <person name="Cooper J."/>
            <person name="Damon W."/>
            <person name="Desjardin D."/>
            <person name="Finy P."/>
            <person name="Geml J."/>
            <person name="Haridas S."/>
            <person name="Hughes K."/>
            <person name="Justo A."/>
            <person name="Karasinski D."/>
            <person name="Kautmanova I."/>
            <person name="Kiss B."/>
            <person name="Kocsube S."/>
            <person name="Kotiranta H."/>
            <person name="LaButti K.M."/>
            <person name="Lechner B.E."/>
            <person name="Liimatainen K."/>
            <person name="Lipzen A."/>
            <person name="Lukacs Z."/>
            <person name="Mihaltcheva S."/>
            <person name="Morgado L.N."/>
            <person name="Niskanen T."/>
            <person name="Noordeloos M.E."/>
            <person name="Ohm R.A."/>
            <person name="Ortiz-Santana B."/>
            <person name="Ovrebo C."/>
            <person name="Racz N."/>
            <person name="Riley R."/>
            <person name="Savchenko A."/>
            <person name="Shiryaev A."/>
            <person name="Soop K."/>
            <person name="Spirin V."/>
            <person name="Szebenyi C."/>
            <person name="Tomsovsky M."/>
            <person name="Tulloss R.E."/>
            <person name="Uehling J."/>
            <person name="Grigoriev I.V."/>
            <person name="Vagvolgyi C."/>
            <person name="Papp T."/>
            <person name="Martin F.M."/>
            <person name="Miettinen O."/>
            <person name="Hibbett D.S."/>
            <person name="Nagy L.G."/>
        </authorList>
    </citation>
    <scope>NUCLEOTIDE SEQUENCE [LARGE SCALE GENOMIC DNA]</scope>
    <source>
        <strain evidence="1 2">CBS 309.79</strain>
    </source>
</reference>
<gene>
    <name evidence="1" type="ORF">BDV98DRAFT_628735</name>
</gene>
<dbReference type="AlphaFoldDB" id="A0A5C3QDU6"/>
<evidence type="ECO:0000313" key="1">
    <source>
        <dbReference type="EMBL" id="TFK98338.1"/>
    </source>
</evidence>
<name>A0A5C3QDU6_9AGAR</name>
<dbReference type="Proteomes" id="UP000305067">
    <property type="component" value="Unassembled WGS sequence"/>
</dbReference>
<dbReference type="EMBL" id="ML178840">
    <property type="protein sequence ID" value="TFK98338.1"/>
    <property type="molecule type" value="Genomic_DNA"/>
</dbReference>
<protein>
    <submittedName>
        <fullName evidence="1">Uncharacterized protein</fullName>
    </submittedName>
</protein>
<accession>A0A5C3QDU6</accession>
<proteinExistence type="predicted"/>
<sequence>MKYEYPGFEVYCLTCVQCKSLLLDATVDSRMMESLRRGQRNRVVAPHHRIRHGPFAYDPRPATRDPESGIRIGSKLKVSFRLDKAGKIEDMIRAILGCLLRKMLRSWVTGCSGIHWQRRAPSVKGTRPVLDRRLKESLFFGGPFIITVCTARNKFWSQTAASKSALEILDVENILPARSPHSSSIGFFGHGNERRNGAYCSGQEKQQSDGYDRPNKVPTSGRRLLCLSARDSLKWPVLAREKIRLYFQDEPLQCPVQRGTATPGGQGAHAELLVRAPGTYGIQLEANLKGAETRVYQSCMSSATNILQLMSSWRVSSWGTRLRSRKSKTRNSIASTVDHVTRLMGERELPVKKRESIVGVAGVEEQRGCPRGCQSGEGSSTYLST</sequence>
<organism evidence="1 2">
    <name type="scientific">Pterulicium gracile</name>
    <dbReference type="NCBI Taxonomy" id="1884261"/>
    <lineage>
        <taxon>Eukaryota</taxon>
        <taxon>Fungi</taxon>
        <taxon>Dikarya</taxon>
        <taxon>Basidiomycota</taxon>
        <taxon>Agaricomycotina</taxon>
        <taxon>Agaricomycetes</taxon>
        <taxon>Agaricomycetidae</taxon>
        <taxon>Agaricales</taxon>
        <taxon>Pleurotineae</taxon>
        <taxon>Pterulaceae</taxon>
        <taxon>Pterulicium</taxon>
    </lineage>
</organism>
<evidence type="ECO:0000313" key="2">
    <source>
        <dbReference type="Proteomes" id="UP000305067"/>
    </source>
</evidence>
<keyword evidence="2" id="KW-1185">Reference proteome</keyword>